<protein>
    <submittedName>
        <fullName evidence="1">K(+)-transporting ATPase subunit F</fullName>
    </submittedName>
</protein>
<dbReference type="EMBL" id="JBGFTU010000024">
    <property type="protein sequence ID" value="MEZ0166576.1"/>
    <property type="molecule type" value="Genomic_DNA"/>
</dbReference>
<keyword evidence="2" id="KW-1185">Reference proteome</keyword>
<organism evidence="1 2">
    <name type="scientific">Kineococcus halophytocola</name>
    <dbReference type="NCBI Taxonomy" id="3234027"/>
    <lineage>
        <taxon>Bacteria</taxon>
        <taxon>Bacillati</taxon>
        <taxon>Actinomycetota</taxon>
        <taxon>Actinomycetes</taxon>
        <taxon>Kineosporiales</taxon>
        <taxon>Kineosporiaceae</taxon>
        <taxon>Kineococcus</taxon>
    </lineage>
</organism>
<comment type="caution">
    <text evidence="1">The sequence shown here is derived from an EMBL/GenBank/DDBJ whole genome shotgun (WGS) entry which is preliminary data.</text>
</comment>
<dbReference type="RefSeq" id="WP_370442795.1">
    <property type="nucleotide sequence ID" value="NZ_JBGFTU010000024.1"/>
</dbReference>
<gene>
    <name evidence="1" type="primary">kdpF</name>
    <name evidence="1" type="ORF">AB2L27_17595</name>
</gene>
<dbReference type="InterPro" id="IPR011726">
    <property type="entry name" value="KdpF"/>
</dbReference>
<sequence length="29" mass="3031">MSATAAVSLVLAVALAAYLLHALLRPEKH</sequence>
<dbReference type="NCBIfam" id="TIGR02115">
    <property type="entry name" value="potass_kdpF"/>
    <property type="match status" value="1"/>
</dbReference>
<name>A0ABV4H4S6_9ACTN</name>
<evidence type="ECO:0000313" key="1">
    <source>
        <dbReference type="EMBL" id="MEZ0166576.1"/>
    </source>
</evidence>
<accession>A0ABV4H4S6</accession>
<dbReference type="Proteomes" id="UP001565927">
    <property type="component" value="Unassembled WGS sequence"/>
</dbReference>
<reference evidence="1 2" key="1">
    <citation type="submission" date="2024-07" db="EMBL/GenBank/DDBJ databases">
        <authorList>
            <person name="Thanompreechachai J."/>
            <person name="Duangmal K."/>
        </authorList>
    </citation>
    <scope>NUCLEOTIDE SEQUENCE [LARGE SCALE GENOMIC DNA]</scope>
    <source>
        <strain evidence="1 2">LSe6-4</strain>
    </source>
</reference>
<dbReference type="Pfam" id="PF09604">
    <property type="entry name" value="Potass_KdpF"/>
    <property type="match status" value="1"/>
</dbReference>
<evidence type="ECO:0000313" key="2">
    <source>
        <dbReference type="Proteomes" id="UP001565927"/>
    </source>
</evidence>
<proteinExistence type="predicted"/>